<dbReference type="AlphaFoldDB" id="A0A3P1C3J9"/>
<keyword evidence="3" id="KW-1185">Reference proteome</keyword>
<dbReference type="RefSeq" id="WP_124873392.1">
    <property type="nucleotide sequence ID" value="NZ_RQJO01000007.1"/>
</dbReference>
<keyword evidence="1" id="KW-0732">Signal</keyword>
<comment type="caution">
    <text evidence="2">The sequence shown here is derived from an EMBL/GenBank/DDBJ whole genome shotgun (WGS) entry which is preliminary data.</text>
</comment>
<sequence>MKSRFTLLFLLVWTLAFGQVPSTYQPQKQKRKAKAVPTVLICQSRSAYAYHQYECHGLARCRSPIARVTVAQARSMGYVPCKNCY</sequence>
<dbReference type="Proteomes" id="UP000271925">
    <property type="component" value="Unassembled WGS sequence"/>
</dbReference>
<protein>
    <recommendedName>
        <fullName evidence="4">Ada DNA repair metal-binding domain-containing protein</fullName>
    </recommendedName>
</protein>
<feature type="chain" id="PRO_5018287515" description="Ada DNA repair metal-binding domain-containing protein" evidence="1">
    <location>
        <begin position="19"/>
        <end position="85"/>
    </location>
</feature>
<accession>A0A3P1C3J9</accession>
<dbReference type="EMBL" id="RQJO01000007">
    <property type="protein sequence ID" value="RRB07867.1"/>
    <property type="molecule type" value="Genomic_DNA"/>
</dbReference>
<evidence type="ECO:0000313" key="2">
    <source>
        <dbReference type="EMBL" id="RRB07867.1"/>
    </source>
</evidence>
<proteinExistence type="predicted"/>
<feature type="signal peptide" evidence="1">
    <location>
        <begin position="1"/>
        <end position="18"/>
    </location>
</feature>
<dbReference type="OrthoDB" id="965340at2"/>
<evidence type="ECO:0000256" key="1">
    <source>
        <dbReference type="SAM" id="SignalP"/>
    </source>
</evidence>
<gene>
    <name evidence="2" type="ORF">EHT25_08850</name>
</gene>
<name>A0A3P1C3J9_9BACT</name>
<evidence type="ECO:0008006" key="4">
    <source>
        <dbReference type="Google" id="ProtNLM"/>
    </source>
</evidence>
<evidence type="ECO:0000313" key="3">
    <source>
        <dbReference type="Proteomes" id="UP000271925"/>
    </source>
</evidence>
<reference evidence="2 3" key="1">
    <citation type="submission" date="2018-11" db="EMBL/GenBank/DDBJ databases">
        <authorList>
            <person name="Zhou Z."/>
            <person name="Wang G."/>
        </authorList>
    </citation>
    <scope>NUCLEOTIDE SEQUENCE [LARGE SCALE GENOMIC DNA]</scope>
    <source>
        <strain evidence="2 3">KCTC52004</strain>
    </source>
</reference>
<organism evidence="2 3">
    <name type="scientific">Larkinella rosea</name>
    <dbReference type="NCBI Taxonomy" id="2025312"/>
    <lineage>
        <taxon>Bacteria</taxon>
        <taxon>Pseudomonadati</taxon>
        <taxon>Bacteroidota</taxon>
        <taxon>Cytophagia</taxon>
        <taxon>Cytophagales</taxon>
        <taxon>Spirosomataceae</taxon>
        <taxon>Larkinella</taxon>
    </lineage>
</organism>